<dbReference type="EC" id="4.1.1.18" evidence="8"/>
<dbReference type="InterPro" id="IPR015424">
    <property type="entry name" value="PyrdxlP-dep_Trfase"/>
</dbReference>
<reference evidence="8 10" key="1">
    <citation type="submission" date="2018-06" db="EMBL/GenBank/DDBJ databases">
        <authorList>
            <consortium name="Pathogen Informatics"/>
            <person name="Doyle S."/>
        </authorList>
    </citation>
    <scope>NUCLEOTIDE SEQUENCE [LARGE SCALE GENOMIC DNA]</scope>
    <source>
        <strain evidence="8 10">NCTC11159</strain>
    </source>
</reference>
<dbReference type="AlphaFoldDB" id="A0A377SUW3"/>
<keyword evidence="4" id="KW-0663">Pyridoxal phosphate</keyword>
<dbReference type="Proteomes" id="UP000255108">
    <property type="component" value="Unassembled WGS sequence"/>
</dbReference>
<organism evidence="8 10">
    <name type="scientific">Iodobacter fluviatilis</name>
    <dbReference type="NCBI Taxonomy" id="537"/>
    <lineage>
        <taxon>Bacteria</taxon>
        <taxon>Pseudomonadati</taxon>
        <taxon>Pseudomonadota</taxon>
        <taxon>Betaproteobacteria</taxon>
        <taxon>Neisseriales</taxon>
        <taxon>Chitinibacteraceae</taxon>
        <taxon>Iodobacter</taxon>
    </lineage>
</organism>
<dbReference type="GO" id="GO:0008923">
    <property type="term" value="F:lysine decarboxylase activity"/>
    <property type="evidence" value="ECO:0007669"/>
    <property type="project" value="UniProtKB-EC"/>
</dbReference>
<evidence type="ECO:0000313" key="11">
    <source>
        <dbReference type="Proteomes" id="UP000295794"/>
    </source>
</evidence>
<evidence type="ECO:0000259" key="6">
    <source>
        <dbReference type="Pfam" id="PF01276"/>
    </source>
</evidence>
<dbReference type="InterPro" id="IPR015421">
    <property type="entry name" value="PyrdxlP-dep_Trfase_major"/>
</dbReference>
<dbReference type="EMBL" id="SMBT01000013">
    <property type="protein sequence ID" value="TCU83009.1"/>
    <property type="molecule type" value="Genomic_DNA"/>
</dbReference>
<evidence type="ECO:0000313" key="10">
    <source>
        <dbReference type="Proteomes" id="UP000255108"/>
    </source>
</evidence>
<gene>
    <name evidence="8" type="primary">ldcC</name>
    <name evidence="9" type="ORF">EV682_11369</name>
    <name evidence="8" type="ORF">NCTC11159_04423</name>
</gene>
<evidence type="ECO:0000313" key="9">
    <source>
        <dbReference type="EMBL" id="TCU83009.1"/>
    </source>
</evidence>
<reference evidence="9 11" key="2">
    <citation type="submission" date="2019-03" db="EMBL/GenBank/DDBJ databases">
        <title>Genomic Encyclopedia of Type Strains, Phase IV (KMG-IV): sequencing the most valuable type-strain genomes for metagenomic binning, comparative biology and taxonomic classification.</title>
        <authorList>
            <person name="Goeker M."/>
        </authorList>
    </citation>
    <scope>NUCLEOTIDE SEQUENCE [LARGE SCALE GENOMIC DNA]</scope>
    <source>
        <strain evidence="9 11">DSM 3764</strain>
    </source>
</reference>
<name>A0A377SUW3_9NEIS</name>
<evidence type="ECO:0000256" key="3">
    <source>
        <dbReference type="ARBA" id="ARBA00022793"/>
    </source>
</evidence>
<dbReference type="InterPro" id="IPR000310">
    <property type="entry name" value="Orn/Lys/Arg_deCO2ase_major_dom"/>
</dbReference>
<dbReference type="SUPFAM" id="SSF53383">
    <property type="entry name" value="PLP-dependent transferases"/>
    <property type="match status" value="1"/>
</dbReference>
<evidence type="ECO:0000313" key="8">
    <source>
        <dbReference type="EMBL" id="STR45832.1"/>
    </source>
</evidence>
<keyword evidence="3" id="KW-0210">Decarboxylase</keyword>
<proteinExistence type="inferred from homology"/>
<dbReference type="Pfam" id="PF03711">
    <property type="entry name" value="OKR_DC_1_C"/>
    <property type="match status" value="1"/>
</dbReference>
<evidence type="ECO:0000256" key="4">
    <source>
        <dbReference type="ARBA" id="ARBA00022898"/>
    </source>
</evidence>
<keyword evidence="11" id="KW-1185">Reference proteome</keyword>
<dbReference type="Gene3D" id="3.40.640.10">
    <property type="entry name" value="Type I PLP-dependent aspartate aminotransferase-like (Major domain)"/>
    <property type="match status" value="1"/>
</dbReference>
<protein>
    <submittedName>
        <fullName evidence="8">Lysine decarboxylase, constitutive</fullName>
        <ecNumber evidence="8">4.1.1.18</ecNumber>
    </submittedName>
    <submittedName>
        <fullName evidence="9">Orn/Lys/Arg decarboxylase-like protein</fullName>
    </submittedName>
</protein>
<dbReference type="PANTHER" id="PTHR43277:SF4">
    <property type="entry name" value="ARGININE DECARBOXYLASE"/>
    <property type="match status" value="1"/>
</dbReference>
<dbReference type="PANTHER" id="PTHR43277">
    <property type="entry name" value="ARGININE DECARBOXYLASE"/>
    <property type="match status" value="1"/>
</dbReference>
<feature type="domain" description="Orn/Lys/Arg decarboxylases family 1 pyridoxal-P attachment site" evidence="6">
    <location>
        <begin position="8"/>
        <end position="396"/>
    </location>
</feature>
<dbReference type="Pfam" id="PF01276">
    <property type="entry name" value="OKR_DC_1"/>
    <property type="match status" value="1"/>
</dbReference>
<sequence>MFADKYKTPIADALLALREKTKHSFHALPVFNGNSIVNSELNEKYKSIYGDRFLGCELTTTGKLFDSFFFSSSVIRESEDMAARLFGADGTLYVTTGTTTSNQIAATALYQHQGPVLIDKSCHQSIHFIFDTLGAPLDYVRSEFHCEKSERSAWNIDSLLQSVASMEQSGRSYEVIVLTAQSYEGVIYNVPKILSLLLKSGIRTRKFLIDEAWGAANYFNPDLKEITAMNIGHLMNEYPDLEVICTQSSHKSLSTLRQASMIHFRGPEALRERLNIAKFRIHSTSPSYPILGSLDMARAQMEGEGEQCVANALQLAEYFKEQLKNNIEWSCYHLCSMPDMGDMNAFVKQDPCKVSIDINGLGMPAAEVQAYLFNEHGVYVNRITKNSILLNFHIGIQPPAVSAILAGLAALQRQQVSQSVQKIISDRFIIPYPPGVPLVVPGEQMTDEIFKKMEEIKKTGIAILTI</sequence>
<feature type="domain" description="Orn/Lys/Arg decarboxylase C-terminal" evidence="7">
    <location>
        <begin position="420"/>
        <end position="448"/>
    </location>
</feature>
<dbReference type="OrthoDB" id="9761189at2"/>
<keyword evidence="5 8" id="KW-0456">Lyase</keyword>
<dbReference type="InterPro" id="IPR052357">
    <property type="entry name" value="Orn_Lys_Arg_decarboxylase-I"/>
</dbReference>
<evidence type="ECO:0000256" key="2">
    <source>
        <dbReference type="ARBA" id="ARBA00010671"/>
    </source>
</evidence>
<dbReference type="RefSeq" id="WP_115230075.1">
    <property type="nucleotide sequence ID" value="NZ_CAWOLO010000013.1"/>
</dbReference>
<evidence type="ECO:0000256" key="1">
    <source>
        <dbReference type="ARBA" id="ARBA00001933"/>
    </source>
</evidence>
<dbReference type="Gene3D" id="3.90.105.10">
    <property type="entry name" value="Molybdopterin biosynthesis moea protein, domain 2"/>
    <property type="match status" value="1"/>
</dbReference>
<dbReference type="Proteomes" id="UP000295794">
    <property type="component" value="Unassembled WGS sequence"/>
</dbReference>
<comment type="cofactor">
    <cofactor evidence="1">
        <name>pyridoxal 5'-phosphate</name>
        <dbReference type="ChEBI" id="CHEBI:597326"/>
    </cofactor>
</comment>
<dbReference type="InterPro" id="IPR008286">
    <property type="entry name" value="Prn/Lys/Arg_de-COase_C"/>
</dbReference>
<evidence type="ECO:0000256" key="5">
    <source>
        <dbReference type="ARBA" id="ARBA00023239"/>
    </source>
</evidence>
<evidence type="ECO:0000259" key="7">
    <source>
        <dbReference type="Pfam" id="PF03711"/>
    </source>
</evidence>
<comment type="similarity">
    <text evidence="2">Belongs to the Orn/Lys/Arg decarboxylase class-I family.</text>
</comment>
<accession>A0A377SUW3</accession>
<dbReference type="EMBL" id="UGHR01000006">
    <property type="protein sequence ID" value="STR45832.1"/>
    <property type="molecule type" value="Genomic_DNA"/>
</dbReference>